<gene>
    <name evidence="17" type="ORF">BV898_07405</name>
</gene>
<comment type="caution">
    <text evidence="17">The sequence shown here is derived from an EMBL/GenBank/DDBJ whole genome shotgun (WGS) entry which is preliminary data.</text>
</comment>
<feature type="domain" description="Kazal-like" evidence="16">
    <location>
        <begin position="462"/>
        <end position="518"/>
    </location>
</feature>
<evidence type="ECO:0000256" key="7">
    <source>
        <dbReference type="ARBA" id="ARBA00023157"/>
    </source>
</evidence>
<keyword evidence="4 12" id="KW-0812">Transmembrane</keyword>
<dbReference type="FunFam" id="2.40.10.10:FF:000005">
    <property type="entry name" value="Serine protease 37"/>
    <property type="match status" value="1"/>
</dbReference>
<feature type="transmembrane region" description="Helical" evidence="12">
    <location>
        <begin position="287"/>
        <end position="309"/>
    </location>
</feature>
<comment type="similarity">
    <text evidence="2">Belongs to the organo anion transporter (TC 2.A.60) family.</text>
</comment>
<dbReference type="Gene3D" id="2.60.120.290">
    <property type="entry name" value="Spermadhesin, CUB domain"/>
    <property type="match status" value="2"/>
</dbReference>
<dbReference type="PROSITE" id="PS00134">
    <property type="entry name" value="TRYPSIN_HIS"/>
    <property type="match status" value="1"/>
</dbReference>
<feature type="transmembrane region" description="Helical" evidence="12">
    <location>
        <begin position="391"/>
        <end position="412"/>
    </location>
</feature>
<dbReference type="OrthoDB" id="5062115at2759"/>
<dbReference type="SMART" id="SM00020">
    <property type="entry name" value="Tryp_SPc"/>
    <property type="match status" value="1"/>
</dbReference>
<dbReference type="GO" id="GO:0016323">
    <property type="term" value="C:basolateral plasma membrane"/>
    <property type="evidence" value="ECO:0007669"/>
    <property type="project" value="TreeGrafter"/>
</dbReference>
<dbReference type="PRINTS" id="PR00722">
    <property type="entry name" value="CHYMOTRYPSIN"/>
</dbReference>
<evidence type="ECO:0000256" key="3">
    <source>
        <dbReference type="ARBA" id="ARBA00022475"/>
    </source>
</evidence>
<dbReference type="SUPFAM" id="SSF49854">
    <property type="entry name" value="Spermadhesin, CUB domain"/>
    <property type="match status" value="2"/>
</dbReference>
<dbReference type="PANTHER" id="PTHR11388">
    <property type="entry name" value="ORGANIC ANION TRANSPORTER"/>
    <property type="match status" value="1"/>
</dbReference>
<dbReference type="InterPro" id="IPR004156">
    <property type="entry name" value="OATP"/>
</dbReference>
<dbReference type="Gene3D" id="1.20.1250.20">
    <property type="entry name" value="MFS general substrate transporter like domains"/>
    <property type="match status" value="1"/>
</dbReference>
<comment type="caution">
    <text evidence="9">Lacks conserved residue(s) required for the propagation of feature annotation.</text>
</comment>
<feature type="transmembrane region" description="Helical" evidence="12">
    <location>
        <begin position="551"/>
        <end position="577"/>
    </location>
</feature>
<dbReference type="InterPro" id="IPR001314">
    <property type="entry name" value="Peptidase_S1A"/>
</dbReference>
<evidence type="ECO:0000256" key="11">
    <source>
        <dbReference type="SAM" id="MobiDB-lite"/>
    </source>
</evidence>
<dbReference type="AlphaFoldDB" id="A0A1W0WTN6"/>
<feature type="transmembrane region" description="Helical" evidence="12">
    <location>
        <begin position="83"/>
        <end position="104"/>
    </location>
</feature>
<dbReference type="CDD" id="cd17336">
    <property type="entry name" value="MFS_SLCO_OATP"/>
    <property type="match status" value="1"/>
</dbReference>
<evidence type="ECO:0000256" key="2">
    <source>
        <dbReference type="ARBA" id="ARBA00009657"/>
    </source>
</evidence>
<dbReference type="Gene3D" id="2.40.10.10">
    <property type="entry name" value="Trypsin-like serine proteases"/>
    <property type="match status" value="1"/>
</dbReference>
<protein>
    <submittedName>
        <fullName evidence="17">Solute carrier organic anion transporter family member 4C1</fullName>
    </submittedName>
</protein>
<dbReference type="InterPro" id="IPR036259">
    <property type="entry name" value="MFS_trans_sf"/>
</dbReference>
<dbReference type="InterPro" id="IPR001254">
    <property type="entry name" value="Trypsin_dom"/>
</dbReference>
<dbReference type="SUPFAM" id="SSF103473">
    <property type="entry name" value="MFS general substrate transporter"/>
    <property type="match status" value="1"/>
</dbReference>
<dbReference type="PROSITE" id="PS00135">
    <property type="entry name" value="TRYPSIN_SER"/>
    <property type="match status" value="1"/>
</dbReference>
<evidence type="ECO:0000259" key="13">
    <source>
        <dbReference type="PROSITE" id="PS01180"/>
    </source>
</evidence>
<dbReference type="PROSITE" id="PS50850">
    <property type="entry name" value="MFS"/>
    <property type="match status" value="1"/>
</dbReference>
<feature type="transmembrane region" description="Helical" evidence="12">
    <location>
        <begin position="241"/>
        <end position="267"/>
    </location>
</feature>
<dbReference type="PROSITE" id="PS50240">
    <property type="entry name" value="TRYPSIN_DOM"/>
    <property type="match status" value="1"/>
</dbReference>
<proteinExistence type="inferred from homology"/>
<dbReference type="InterPro" id="IPR035914">
    <property type="entry name" value="Sperma_CUB_dom_sf"/>
</dbReference>
<dbReference type="Pfam" id="PF00089">
    <property type="entry name" value="Trypsin"/>
    <property type="match status" value="2"/>
</dbReference>
<dbReference type="NCBIfam" id="TIGR00805">
    <property type="entry name" value="oat"/>
    <property type="match status" value="1"/>
</dbReference>
<evidence type="ECO:0000256" key="5">
    <source>
        <dbReference type="ARBA" id="ARBA00022989"/>
    </source>
</evidence>
<dbReference type="InterPro" id="IPR000859">
    <property type="entry name" value="CUB_dom"/>
</dbReference>
<keyword evidence="3" id="KW-1003">Cell membrane</keyword>
<evidence type="ECO:0000259" key="14">
    <source>
        <dbReference type="PROSITE" id="PS50240"/>
    </source>
</evidence>
<evidence type="ECO:0000259" key="15">
    <source>
        <dbReference type="PROSITE" id="PS50850"/>
    </source>
</evidence>
<dbReference type="GO" id="GO:0043252">
    <property type="term" value="P:sodium-independent organic anion transport"/>
    <property type="evidence" value="ECO:0007669"/>
    <property type="project" value="TreeGrafter"/>
</dbReference>
<dbReference type="GO" id="GO:0015347">
    <property type="term" value="F:sodium-independent organic anion transmembrane transporter activity"/>
    <property type="evidence" value="ECO:0007669"/>
    <property type="project" value="TreeGrafter"/>
</dbReference>
<feature type="transmembrane region" description="Helical" evidence="12">
    <location>
        <begin position="353"/>
        <end position="371"/>
    </location>
</feature>
<evidence type="ECO:0000313" key="18">
    <source>
        <dbReference type="Proteomes" id="UP000192578"/>
    </source>
</evidence>
<evidence type="ECO:0000313" key="17">
    <source>
        <dbReference type="EMBL" id="OQV18579.1"/>
    </source>
</evidence>
<keyword evidence="18" id="KW-1185">Reference proteome</keyword>
<dbReference type="CDD" id="cd00041">
    <property type="entry name" value="CUB"/>
    <property type="match status" value="2"/>
</dbReference>
<dbReference type="Proteomes" id="UP000192578">
    <property type="component" value="Unassembled WGS sequence"/>
</dbReference>
<keyword evidence="10" id="KW-0378">Hydrolase</keyword>
<feature type="region of interest" description="Disordered" evidence="11">
    <location>
        <begin position="1"/>
        <end position="21"/>
    </location>
</feature>
<feature type="domain" description="Major facilitator superfamily (MFS) profile" evidence="15">
    <location>
        <begin position="45"/>
        <end position="665"/>
    </location>
</feature>
<dbReference type="SMART" id="SM00042">
    <property type="entry name" value="CUB"/>
    <property type="match status" value="1"/>
</dbReference>
<dbReference type="Pfam" id="PF03137">
    <property type="entry name" value="OATP"/>
    <property type="match status" value="1"/>
</dbReference>
<dbReference type="InterPro" id="IPR009003">
    <property type="entry name" value="Peptidase_S1_PA"/>
</dbReference>
<dbReference type="PROSITE" id="PS51465">
    <property type="entry name" value="KAZAL_2"/>
    <property type="match status" value="1"/>
</dbReference>
<evidence type="ECO:0000256" key="6">
    <source>
        <dbReference type="ARBA" id="ARBA00023136"/>
    </source>
</evidence>
<keyword evidence="10" id="KW-0720">Serine protease</keyword>
<keyword evidence="5 12" id="KW-1133">Transmembrane helix</keyword>
<dbReference type="GO" id="GO:0004252">
    <property type="term" value="F:serine-type endopeptidase activity"/>
    <property type="evidence" value="ECO:0007669"/>
    <property type="project" value="InterPro"/>
</dbReference>
<evidence type="ECO:0000256" key="8">
    <source>
        <dbReference type="ARBA" id="ARBA00024195"/>
    </source>
</evidence>
<feature type="region of interest" description="Disordered" evidence="11">
    <location>
        <begin position="1099"/>
        <end position="1129"/>
    </location>
</feature>
<evidence type="ECO:0000256" key="1">
    <source>
        <dbReference type="ARBA" id="ARBA00004651"/>
    </source>
</evidence>
<keyword evidence="10" id="KW-0645">Protease</keyword>
<dbReference type="InterPro" id="IPR020846">
    <property type="entry name" value="MFS_dom"/>
</dbReference>
<feature type="transmembrane region" description="Helical" evidence="12">
    <location>
        <begin position="204"/>
        <end position="229"/>
    </location>
</feature>
<comment type="similarity">
    <text evidence="8">Belongs to the peptidase S1 family. CLIP subfamily.</text>
</comment>
<dbReference type="CDD" id="cd00190">
    <property type="entry name" value="Tryp_SPc"/>
    <property type="match status" value="1"/>
</dbReference>
<feature type="domain" description="Peptidase S1" evidence="14">
    <location>
        <begin position="942"/>
        <end position="1228"/>
    </location>
</feature>
<sequence>MHETRSTKQASSLQGVADEDEPRHDCGVLCFRPPCLQKLNNMKVFMVCFTLLGLFHGMSNSYFSSVIPSIEKRFNLSSKMMGLILSINDVGHVLVALIVGHFGGRGHRPRWIALGSFMLGVSLMLFALPELVTPRVDSDVLPAKYGKTKVREQFCAAPLTPQTTVFPDELLLSFPPNETYGTALPDEIPPMKCNEYSSDSIVPPLIFCISQFFLGIGATTPWVLGLPFIDDNVRNKNTALYFGLSFCGRLIGPLLGFALGALCNSLYVDFSQPEFSHSDPRWISAWYLGFLVTGMGMCISTLTMMCFPASVPESNKKRLAVSDNTNKATRTEKPVTLKDLPRNLKKILTNAPLMARILCKVLAALVISGYFNFLPKFLAAQYHLGPRTASIASGLSGVLAAAIGIISGSIVIKRYKLQPRHVSLMLIGSAVAFGSAHFIALTLDCDQVQLHPNWDAKRVGNLTLLESCGASCSCSQKDFAPVCDTRTHSSYFSPCHAGCAESIHVNGVKQYSDCRCIAAPDEGAILGLNSSVSQAAPIVTSGFCKTTCVNFYIYVTVMFLLKAVASFPLSGTIMLTFKLVEPELKSMANAVSALLMSAFGYFPAPILMGIIIDSTCILWKERACGEKGSCLLYDTDQFRFRMHFAVGCCKFVVLGLEVFVYFKVRHLTFEDEAVMEDQPDASELEMATSVEVSGNPQPAGVLSLNKGKVLKMTFTHLNIEEVWEGDDCGFDFVKIYEIDAHTYASFQAVEPCGKRTSGILFKGPICKLQALPAVFFARTEMTIVEFCSDNSVQEAGFFATLDKINSETFEPTIVQHSHDPVILHATTPVLLTSELNAASGKHYNGNQRTTWVLRTAEDRTISLIFHRFKLEGGLNCLYDSVSIFDGDNNLAVKLSQFCNSDKELRQIHTTTNTAFVEFRSDSILEMEGFVLAAQEWVRMKCRVGRDAESNRFSRTRRPKVHSHADSWRIRSETTQLAMAGFLKWDIGDQFCGGSLIHPRFVLTAAHCIDGIDQDVMRVRLGSHEYTGDDYLAEDALVDRIVKHPNYRKQTHENDIAVLRLTRPVKLRGEILPVCLPKSEADVVPVGTLCASTGWGDTEGYEGRNARKSNPAWSKPANNSRLKARSEDDGEDPILPKVLNEVRLPVLSPDICRLSYGTRLTDDMLCAGFMEGGKDACQGDSGGPFVCQQDNRWVLHGVTSWGDGCASPNFPGLYARVTTFVSWIEDTMARLSFSPA</sequence>
<feature type="transmembrane region" description="Helical" evidence="12">
    <location>
        <begin position="111"/>
        <end position="128"/>
    </location>
</feature>
<evidence type="ECO:0000256" key="10">
    <source>
        <dbReference type="RuleBase" id="RU363034"/>
    </source>
</evidence>
<reference evidence="18" key="1">
    <citation type="submission" date="2017-01" db="EMBL/GenBank/DDBJ databases">
        <title>Comparative genomics of anhydrobiosis in the tardigrade Hypsibius dujardini.</title>
        <authorList>
            <person name="Yoshida Y."/>
            <person name="Koutsovoulos G."/>
            <person name="Laetsch D."/>
            <person name="Stevens L."/>
            <person name="Kumar S."/>
            <person name="Horikawa D."/>
            <person name="Ishino K."/>
            <person name="Komine S."/>
            <person name="Tomita M."/>
            <person name="Blaxter M."/>
            <person name="Arakawa K."/>
        </authorList>
    </citation>
    <scope>NUCLEOTIDE SEQUENCE [LARGE SCALE GENOMIC DNA]</scope>
    <source>
        <strain evidence="18">Z151</strain>
    </source>
</reference>
<evidence type="ECO:0000256" key="12">
    <source>
        <dbReference type="SAM" id="Phobius"/>
    </source>
</evidence>
<comment type="subcellular location">
    <subcellularLocation>
        <location evidence="1">Cell membrane</location>
        <topology evidence="1">Multi-pass membrane protein</topology>
    </subcellularLocation>
</comment>
<dbReference type="FunFam" id="2.40.10.10:FF:000002">
    <property type="entry name" value="Transmembrane protease serine"/>
    <property type="match status" value="1"/>
</dbReference>
<dbReference type="InterPro" id="IPR002350">
    <property type="entry name" value="Kazal_dom"/>
</dbReference>
<feature type="transmembrane region" description="Helical" evidence="12">
    <location>
        <begin position="589"/>
        <end position="612"/>
    </location>
</feature>
<accession>A0A1W0WTN6</accession>
<dbReference type="Pfam" id="PF00431">
    <property type="entry name" value="CUB"/>
    <property type="match status" value="1"/>
</dbReference>
<feature type="transmembrane region" description="Helical" evidence="12">
    <location>
        <begin position="44"/>
        <end position="63"/>
    </location>
</feature>
<dbReference type="InterPro" id="IPR033116">
    <property type="entry name" value="TRYPSIN_SER"/>
</dbReference>
<keyword evidence="6 12" id="KW-0472">Membrane</keyword>
<dbReference type="SUPFAM" id="SSF50494">
    <property type="entry name" value="Trypsin-like serine proteases"/>
    <property type="match status" value="1"/>
</dbReference>
<dbReference type="PANTHER" id="PTHR11388:SF76">
    <property type="entry name" value="SOLUTE CARRIER ORGANIC ANION TRANSPORTER FAMILY MEMBER"/>
    <property type="match status" value="1"/>
</dbReference>
<dbReference type="GO" id="GO:0006508">
    <property type="term" value="P:proteolysis"/>
    <property type="evidence" value="ECO:0007669"/>
    <property type="project" value="UniProtKB-KW"/>
</dbReference>
<dbReference type="InterPro" id="IPR018114">
    <property type="entry name" value="TRYPSIN_HIS"/>
</dbReference>
<organism evidence="17 18">
    <name type="scientific">Hypsibius exemplaris</name>
    <name type="common">Freshwater tardigrade</name>
    <dbReference type="NCBI Taxonomy" id="2072580"/>
    <lineage>
        <taxon>Eukaryota</taxon>
        <taxon>Metazoa</taxon>
        <taxon>Ecdysozoa</taxon>
        <taxon>Tardigrada</taxon>
        <taxon>Eutardigrada</taxon>
        <taxon>Parachela</taxon>
        <taxon>Hypsibioidea</taxon>
        <taxon>Hypsibiidae</taxon>
        <taxon>Hypsibius</taxon>
    </lineage>
</organism>
<name>A0A1W0WTN6_HYPEX</name>
<keyword evidence="7" id="KW-1015">Disulfide bond</keyword>
<dbReference type="EMBL" id="MTYJ01000048">
    <property type="protein sequence ID" value="OQV18579.1"/>
    <property type="molecule type" value="Genomic_DNA"/>
</dbReference>
<evidence type="ECO:0000256" key="4">
    <source>
        <dbReference type="ARBA" id="ARBA00022692"/>
    </source>
</evidence>
<evidence type="ECO:0000259" key="16">
    <source>
        <dbReference type="PROSITE" id="PS51465"/>
    </source>
</evidence>
<evidence type="ECO:0000256" key="9">
    <source>
        <dbReference type="PROSITE-ProRule" id="PRU00059"/>
    </source>
</evidence>
<feature type="domain" description="CUB" evidence="13">
    <location>
        <begin position="843"/>
        <end position="936"/>
    </location>
</feature>
<dbReference type="InterPro" id="IPR043504">
    <property type="entry name" value="Peptidase_S1_PA_chymotrypsin"/>
</dbReference>
<dbReference type="PROSITE" id="PS01180">
    <property type="entry name" value="CUB"/>
    <property type="match status" value="1"/>
</dbReference>